<reference evidence="6" key="1">
    <citation type="submission" date="2022-11" db="UniProtKB">
        <authorList>
            <consortium name="WormBaseParasite"/>
        </authorList>
    </citation>
    <scope>IDENTIFICATION</scope>
</reference>
<accession>A0A915EQ78</accession>
<evidence type="ECO:0000256" key="1">
    <source>
        <dbReference type="ARBA" id="ARBA00005234"/>
    </source>
</evidence>
<dbReference type="GO" id="GO:0008234">
    <property type="term" value="F:cysteine-type peptidase activity"/>
    <property type="evidence" value="ECO:0007669"/>
    <property type="project" value="InterPro"/>
</dbReference>
<keyword evidence="2" id="KW-0645">Protease</keyword>
<evidence type="ECO:0000256" key="2">
    <source>
        <dbReference type="ARBA" id="ARBA00022670"/>
    </source>
</evidence>
<dbReference type="Proteomes" id="UP000887574">
    <property type="component" value="Unplaced"/>
</dbReference>
<evidence type="ECO:0000259" key="4">
    <source>
        <dbReference type="Pfam" id="PF02902"/>
    </source>
</evidence>
<dbReference type="InterPro" id="IPR003653">
    <property type="entry name" value="Peptidase_C48_C"/>
</dbReference>
<evidence type="ECO:0000256" key="3">
    <source>
        <dbReference type="ARBA" id="ARBA00022801"/>
    </source>
</evidence>
<feature type="domain" description="Ubiquitin-like protease family profile" evidence="4">
    <location>
        <begin position="8"/>
        <end position="118"/>
    </location>
</feature>
<dbReference type="AlphaFoldDB" id="A0A915EQ78"/>
<dbReference type="GO" id="GO:0006508">
    <property type="term" value="P:proteolysis"/>
    <property type="evidence" value="ECO:0007669"/>
    <property type="project" value="UniProtKB-KW"/>
</dbReference>
<dbReference type="Gene3D" id="3.40.395.10">
    <property type="entry name" value="Adenoviral Proteinase, Chain A"/>
    <property type="match status" value="1"/>
</dbReference>
<dbReference type="InterPro" id="IPR038765">
    <property type="entry name" value="Papain-like_cys_pep_sf"/>
</dbReference>
<organism evidence="5 6">
    <name type="scientific">Ditylenchus dipsaci</name>
    <dbReference type="NCBI Taxonomy" id="166011"/>
    <lineage>
        <taxon>Eukaryota</taxon>
        <taxon>Metazoa</taxon>
        <taxon>Ecdysozoa</taxon>
        <taxon>Nematoda</taxon>
        <taxon>Chromadorea</taxon>
        <taxon>Rhabditida</taxon>
        <taxon>Tylenchina</taxon>
        <taxon>Tylenchomorpha</taxon>
        <taxon>Sphaerularioidea</taxon>
        <taxon>Anguinidae</taxon>
        <taxon>Anguininae</taxon>
        <taxon>Ditylenchus</taxon>
    </lineage>
</organism>
<dbReference type="Pfam" id="PF02902">
    <property type="entry name" value="Peptidase_C48"/>
    <property type="match status" value="1"/>
</dbReference>
<dbReference type="WBParaSite" id="jg924">
    <property type="protein sequence ID" value="jg924"/>
    <property type="gene ID" value="jg924"/>
</dbReference>
<protein>
    <submittedName>
        <fullName evidence="6">Ubiquitin-like protease family profile domain-containing protein</fullName>
    </submittedName>
</protein>
<keyword evidence="5" id="KW-1185">Reference proteome</keyword>
<evidence type="ECO:0000313" key="6">
    <source>
        <dbReference type="WBParaSite" id="jg924"/>
    </source>
</evidence>
<sequence length="158" mass="18208">MNEDEIPLKEDILKYKLVIMPIHSEFHYTMITLDADSKKISYFDSSDPSKTQGRMFMKRFTDYLGVQWTFIQEYVPQQLPGLEDCGICVIAAMESVYLGREVNYPSNMISVRRQIAMNLLDAENWSSLKLHDPLLDSIAKKAAEKDYAIKTTRAEVTD</sequence>
<keyword evidence="3" id="KW-0378">Hydrolase</keyword>
<comment type="similarity">
    <text evidence="1">Belongs to the peptidase C48 family.</text>
</comment>
<dbReference type="SUPFAM" id="SSF54001">
    <property type="entry name" value="Cysteine proteinases"/>
    <property type="match status" value="1"/>
</dbReference>
<proteinExistence type="inferred from homology"/>
<evidence type="ECO:0000313" key="5">
    <source>
        <dbReference type="Proteomes" id="UP000887574"/>
    </source>
</evidence>
<name>A0A915EQ78_9BILA</name>